<protein>
    <recommendedName>
        <fullName evidence="3">Outer membrane protein beta-barrel domain-containing protein</fullName>
    </recommendedName>
</protein>
<dbReference type="EMBL" id="BMGM01000002">
    <property type="protein sequence ID" value="GGE29057.1"/>
    <property type="molecule type" value="Genomic_DNA"/>
</dbReference>
<name>A0ABQ1SF18_9FLAO</name>
<proteinExistence type="predicted"/>
<evidence type="ECO:0008006" key="3">
    <source>
        <dbReference type="Google" id="ProtNLM"/>
    </source>
</evidence>
<reference evidence="2" key="1">
    <citation type="journal article" date="2019" name="Int. J. Syst. Evol. Microbiol.">
        <title>The Global Catalogue of Microorganisms (GCM) 10K type strain sequencing project: providing services to taxonomists for standard genome sequencing and annotation.</title>
        <authorList>
            <consortium name="The Broad Institute Genomics Platform"/>
            <consortium name="The Broad Institute Genome Sequencing Center for Infectious Disease"/>
            <person name="Wu L."/>
            <person name="Ma J."/>
        </authorList>
    </citation>
    <scope>NUCLEOTIDE SEQUENCE [LARGE SCALE GENOMIC DNA]</scope>
    <source>
        <strain evidence="2">CGMCC 1.12931</strain>
    </source>
</reference>
<comment type="caution">
    <text evidence="1">The sequence shown here is derived from an EMBL/GenBank/DDBJ whole genome shotgun (WGS) entry which is preliminary data.</text>
</comment>
<organism evidence="1 2">
    <name type="scientific">Psychroflexus planctonicus</name>
    <dbReference type="NCBI Taxonomy" id="1526575"/>
    <lineage>
        <taxon>Bacteria</taxon>
        <taxon>Pseudomonadati</taxon>
        <taxon>Bacteroidota</taxon>
        <taxon>Flavobacteriia</taxon>
        <taxon>Flavobacteriales</taxon>
        <taxon>Flavobacteriaceae</taxon>
        <taxon>Psychroflexus</taxon>
    </lineage>
</organism>
<accession>A0ABQ1SF18</accession>
<evidence type="ECO:0000313" key="2">
    <source>
        <dbReference type="Proteomes" id="UP000599179"/>
    </source>
</evidence>
<keyword evidence="2" id="KW-1185">Reference proteome</keyword>
<evidence type="ECO:0000313" key="1">
    <source>
        <dbReference type="EMBL" id="GGE29057.1"/>
    </source>
</evidence>
<dbReference type="Proteomes" id="UP000599179">
    <property type="component" value="Unassembled WGS sequence"/>
</dbReference>
<sequence>MKAEKMKKIFLIIAIIGFSFTYSQTNSDFSEEKKIFKFNPWDNINGIKVAPSYFENFEFEISYFISSYPESDPGFGGFFLFVQNIGLGLEYINSGNHNAIGGKLTYELNYSLLSAQIGTDYIISNKDYQYRLMPKIGLSLFSFLNLYFGWNFNLRTESTLQPPKYNLTLSLNLYDMFW</sequence>
<gene>
    <name evidence="1" type="ORF">GCM10010832_07080</name>
</gene>